<gene>
    <name evidence="4" type="primary">gpmA_6</name>
    <name evidence="4" type="ORF">g.63243</name>
</gene>
<reference evidence="4" key="1">
    <citation type="submission" date="2015-07" db="EMBL/GenBank/DDBJ databases">
        <title>Transcriptome Assembly of Anthurium amnicola.</title>
        <authorList>
            <person name="Suzuki J."/>
        </authorList>
    </citation>
    <scope>NUCLEOTIDE SEQUENCE</scope>
</reference>
<organism evidence="4">
    <name type="scientific">Anthurium amnicola</name>
    <dbReference type="NCBI Taxonomy" id="1678845"/>
    <lineage>
        <taxon>Eukaryota</taxon>
        <taxon>Viridiplantae</taxon>
        <taxon>Streptophyta</taxon>
        <taxon>Embryophyta</taxon>
        <taxon>Tracheophyta</taxon>
        <taxon>Spermatophyta</taxon>
        <taxon>Magnoliopsida</taxon>
        <taxon>Liliopsida</taxon>
        <taxon>Araceae</taxon>
        <taxon>Pothoideae</taxon>
        <taxon>Potheae</taxon>
        <taxon>Anthurium</taxon>
    </lineage>
</organism>
<dbReference type="SMART" id="SM00855">
    <property type="entry name" value="PGAM"/>
    <property type="match status" value="1"/>
</dbReference>
<feature type="region of interest" description="Disordered" evidence="3">
    <location>
        <begin position="1"/>
        <end position="45"/>
    </location>
</feature>
<feature type="active site" description="Tele-phosphohistidine intermediate" evidence="1">
    <location>
        <position position="115"/>
    </location>
</feature>
<feature type="active site" description="Proton donor/acceptor" evidence="1">
    <location>
        <position position="195"/>
    </location>
</feature>
<dbReference type="PIRSF" id="PIRSF036920">
    <property type="entry name" value="X4Y4"/>
    <property type="match status" value="1"/>
</dbReference>
<dbReference type="SUPFAM" id="SSF53254">
    <property type="entry name" value="Phosphoglycerate mutase-like"/>
    <property type="match status" value="1"/>
</dbReference>
<dbReference type="EMBL" id="GDJX01017708">
    <property type="protein sequence ID" value="JAT50228.1"/>
    <property type="molecule type" value="Transcribed_RNA"/>
</dbReference>
<sequence length="407" mass="45387">MGSAQSSHSREEDEEDEEDEEEEEEDEEERELPEPTKKKVLEQEPEILPCRASASPLSPQLSAAGTPRLLGGPSIKVWDPCNVLAPPPVFARGFGPPEVFGDGGDRVTEVFLISHGECSLGLRPDLVGGRWPAAGLTGNGERQARALAVFLNSQGVRFSAVYSSPLDRAMATATAVCREVGFSEEQIQSSDSLIEMSQGQWEGCHRSEVYTPEMVSLIDRIQPDFCAPSGESLRQVEFRMMEFLNRTILRIPDKLFSGDFLMHLNESKGFSRQISTNSVQDRDGPIIPHWDLLHRNNRQSISRKRSGKSRLQFVTTGDNETEEEFSPGDTNHGHLLHEVTPRNPACTIAIFTHATPIKCLMTGLLNCSPVMSHRMCIDDSSMTVLWYSQRSGWQIKRLNDTAHLRLL</sequence>
<name>A0A1D1Y6H4_9ARAE</name>
<dbReference type="InterPro" id="IPR029033">
    <property type="entry name" value="His_PPase_superfam"/>
</dbReference>
<feature type="binding site" evidence="2">
    <location>
        <position position="168"/>
    </location>
    <ligand>
        <name>substrate</name>
    </ligand>
</feature>
<evidence type="ECO:0000256" key="1">
    <source>
        <dbReference type="PIRSR" id="PIRSR613078-1"/>
    </source>
</evidence>
<protein>
    <submittedName>
        <fullName evidence="4">2,3-bisphosphoglycerate-dependent phosphoglycerate mutase</fullName>
    </submittedName>
</protein>
<evidence type="ECO:0000256" key="2">
    <source>
        <dbReference type="PIRSR" id="PIRSR613078-2"/>
    </source>
</evidence>
<dbReference type="Pfam" id="PF00300">
    <property type="entry name" value="His_Phos_1"/>
    <property type="match status" value="2"/>
</dbReference>
<dbReference type="AlphaFoldDB" id="A0A1D1Y6H4"/>
<feature type="compositionally biased region" description="Acidic residues" evidence="3">
    <location>
        <begin position="12"/>
        <end position="31"/>
    </location>
</feature>
<dbReference type="InterPro" id="IPR017070">
    <property type="entry name" value="UCP036920_PGAM-like_plant"/>
</dbReference>
<evidence type="ECO:0000256" key="3">
    <source>
        <dbReference type="SAM" id="MobiDB-lite"/>
    </source>
</evidence>
<proteinExistence type="predicted"/>
<dbReference type="CDD" id="cd07067">
    <property type="entry name" value="HP_PGM_like"/>
    <property type="match status" value="1"/>
</dbReference>
<dbReference type="PANTHER" id="PTHR47927">
    <property type="entry name" value="PUTATIVE-RELATED"/>
    <property type="match status" value="1"/>
</dbReference>
<accession>A0A1D1Y6H4</accession>
<dbReference type="Gene3D" id="3.40.50.1240">
    <property type="entry name" value="Phosphoglycerate mutase-like"/>
    <property type="match status" value="2"/>
</dbReference>
<feature type="compositionally biased region" description="Basic and acidic residues" evidence="3">
    <location>
        <begin position="32"/>
        <end position="42"/>
    </location>
</feature>
<evidence type="ECO:0000313" key="4">
    <source>
        <dbReference type="EMBL" id="JAT50228.1"/>
    </source>
</evidence>
<dbReference type="InterPro" id="IPR013078">
    <property type="entry name" value="His_Pase_superF_clade-1"/>
</dbReference>
<dbReference type="PANTHER" id="PTHR47927:SF2">
    <property type="entry name" value="PHOSPHOGLYCERATE MUTASE FAMILY PROTEIN"/>
    <property type="match status" value="1"/>
</dbReference>